<accession>A0A9W6B100</accession>
<dbReference type="SUPFAM" id="SSF143120">
    <property type="entry name" value="YefM-like"/>
    <property type="match status" value="1"/>
</dbReference>
<dbReference type="InterPro" id="IPR036165">
    <property type="entry name" value="YefM-like_sf"/>
</dbReference>
<name>A0A9W6B100_9LACO</name>
<dbReference type="RefSeq" id="WP_286135611.1">
    <property type="nucleotide sequence ID" value="NZ_BRPL01000002.1"/>
</dbReference>
<dbReference type="InterPro" id="IPR006442">
    <property type="entry name" value="Antitoxin_Phd/YefM"/>
</dbReference>
<evidence type="ECO:0000256" key="3">
    <source>
        <dbReference type="SAM" id="MobiDB-lite"/>
    </source>
</evidence>
<reference evidence="4" key="1">
    <citation type="submission" date="2022-07" db="EMBL/GenBank/DDBJ databases">
        <authorList>
            <person name="Kouya T."/>
            <person name="Ishiyama Y."/>
        </authorList>
    </citation>
    <scope>NUCLEOTIDE SEQUENCE</scope>
    <source>
        <strain evidence="4">WR16-4</strain>
    </source>
</reference>
<feature type="compositionally biased region" description="Polar residues" evidence="3">
    <location>
        <begin position="85"/>
        <end position="94"/>
    </location>
</feature>
<dbReference type="AlphaFoldDB" id="A0A9W6B100"/>
<feature type="region of interest" description="Disordered" evidence="3">
    <location>
        <begin position="72"/>
        <end position="94"/>
    </location>
</feature>
<evidence type="ECO:0000256" key="2">
    <source>
        <dbReference type="RuleBase" id="RU362080"/>
    </source>
</evidence>
<dbReference type="NCBIfam" id="TIGR01552">
    <property type="entry name" value="phd_fam"/>
    <property type="match status" value="1"/>
</dbReference>
<keyword evidence="5" id="KW-1185">Reference proteome</keyword>
<comment type="function">
    <text evidence="2">Antitoxin component of a type II toxin-antitoxin (TA) system.</text>
</comment>
<dbReference type="EMBL" id="BRPL01000002">
    <property type="protein sequence ID" value="GLB46154.1"/>
    <property type="molecule type" value="Genomic_DNA"/>
</dbReference>
<dbReference type="Pfam" id="PF02604">
    <property type="entry name" value="PhdYeFM_antitox"/>
    <property type="match status" value="1"/>
</dbReference>
<organism evidence="4 5">
    <name type="scientific">Philodulcilactobacillus myokoensis</name>
    <dbReference type="NCBI Taxonomy" id="2929573"/>
    <lineage>
        <taxon>Bacteria</taxon>
        <taxon>Bacillati</taxon>
        <taxon>Bacillota</taxon>
        <taxon>Bacilli</taxon>
        <taxon>Lactobacillales</taxon>
        <taxon>Lactobacillaceae</taxon>
        <taxon>Philodulcilactobacillus</taxon>
    </lineage>
</organism>
<comment type="similarity">
    <text evidence="1 2">Belongs to the phD/YefM antitoxin family.</text>
</comment>
<dbReference type="Gene3D" id="3.40.1620.10">
    <property type="entry name" value="YefM-like domain"/>
    <property type="match status" value="1"/>
</dbReference>
<proteinExistence type="inferred from homology"/>
<evidence type="ECO:0000313" key="4">
    <source>
        <dbReference type="EMBL" id="GLB46154.1"/>
    </source>
</evidence>
<sequence length="94" mass="10507">MTNKTFFSPTSARQKFFGILKQVNENHSPVMINSSQSTGKEAVIMSKSDYDALQETMSLMMNGQLPEAIKREKKGGKVTPLPENKNGNIDWSKI</sequence>
<reference evidence="4" key="2">
    <citation type="journal article" date="2023" name="PLoS ONE">
        <title>Philodulcilactobacillus myokoensis gen. nov., sp. nov., a fructophilic, acidophilic, and agar-phobic lactic acid bacterium isolated from fermented vegetable extracts.</title>
        <authorList>
            <person name="Kouya T."/>
            <person name="Ishiyama Y."/>
            <person name="Ohashi S."/>
            <person name="Kumakubo R."/>
            <person name="Yamazaki T."/>
            <person name="Otaki T."/>
        </authorList>
    </citation>
    <scope>NUCLEOTIDE SEQUENCE</scope>
    <source>
        <strain evidence="4">WR16-4</strain>
    </source>
</reference>
<protein>
    <recommendedName>
        <fullName evidence="2">Antitoxin</fullName>
    </recommendedName>
</protein>
<comment type="caution">
    <text evidence="4">The sequence shown here is derived from an EMBL/GenBank/DDBJ whole genome shotgun (WGS) entry which is preliminary data.</text>
</comment>
<evidence type="ECO:0000256" key="1">
    <source>
        <dbReference type="ARBA" id="ARBA00009981"/>
    </source>
</evidence>
<gene>
    <name evidence="4" type="ORF">WR164_01330</name>
</gene>
<dbReference type="Proteomes" id="UP001144204">
    <property type="component" value="Unassembled WGS sequence"/>
</dbReference>
<evidence type="ECO:0000313" key="5">
    <source>
        <dbReference type="Proteomes" id="UP001144204"/>
    </source>
</evidence>